<evidence type="ECO:0000313" key="8">
    <source>
        <dbReference type="EMBL" id="KAK2703944.1"/>
    </source>
</evidence>
<dbReference type="GO" id="GO:0006629">
    <property type="term" value="P:lipid metabolic process"/>
    <property type="evidence" value="ECO:0007669"/>
    <property type="project" value="InterPro"/>
</dbReference>
<protein>
    <recommendedName>
        <fullName evidence="7">Saposin B-type domain-containing protein</fullName>
    </recommendedName>
</protein>
<evidence type="ECO:0000256" key="4">
    <source>
        <dbReference type="ARBA" id="ARBA00022737"/>
    </source>
</evidence>
<keyword evidence="2" id="KW-0964">Secreted</keyword>
<dbReference type="InterPro" id="IPR003119">
    <property type="entry name" value="SAP_A"/>
</dbReference>
<dbReference type="EMBL" id="JAVRJZ010000058">
    <property type="protein sequence ID" value="KAK2703944.1"/>
    <property type="molecule type" value="Genomic_DNA"/>
</dbReference>
<dbReference type="GO" id="GO:0005576">
    <property type="term" value="C:extracellular region"/>
    <property type="evidence" value="ECO:0007669"/>
    <property type="project" value="UniProtKB-SubCell"/>
</dbReference>
<evidence type="ECO:0000256" key="5">
    <source>
        <dbReference type="ARBA" id="ARBA00023157"/>
    </source>
</evidence>
<keyword evidence="3" id="KW-0732">Signal</keyword>
<dbReference type="PANTHER" id="PTHR11480:SF3">
    <property type="entry name" value="BCDNA.GH08312"/>
    <property type="match status" value="1"/>
</dbReference>
<dbReference type="Gene3D" id="1.10.225.10">
    <property type="entry name" value="Saposin-like"/>
    <property type="match status" value="2"/>
</dbReference>
<evidence type="ECO:0000256" key="3">
    <source>
        <dbReference type="ARBA" id="ARBA00022729"/>
    </source>
</evidence>
<name>A0AA88HBE1_ARTSF</name>
<accession>A0AA88HBE1</accession>
<dbReference type="InterPro" id="IPR008139">
    <property type="entry name" value="SaposinB_dom"/>
</dbReference>
<dbReference type="Pfam" id="PF05184">
    <property type="entry name" value="SapB_1"/>
    <property type="match status" value="1"/>
</dbReference>
<evidence type="ECO:0000259" key="7">
    <source>
        <dbReference type="PROSITE" id="PS50015"/>
    </source>
</evidence>
<evidence type="ECO:0000256" key="2">
    <source>
        <dbReference type="ARBA" id="ARBA00022525"/>
    </source>
</evidence>
<reference evidence="8" key="1">
    <citation type="submission" date="2023-07" db="EMBL/GenBank/DDBJ databases">
        <title>Chromosome-level genome assembly of Artemia franciscana.</title>
        <authorList>
            <person name="Jo E."/>
        </authorList>
    </citation>
    <scope>NUCLEOTIDE SEQUENCE</scope>
    <source>
        <tissue evidence="8">Whole body</tissue>
    </source>
</reference>
<organism evidence="8 9">
    <name type="scientific">Artemia franciscana</name>
    <name type="common">Brine shrimp</name>
    <name type="synonym">Artemia sanfranciscana</name>
    <dbReference type="NCBI Taxonomy" id="6661"/>
    <lineage>
        <taxon>Eukaryota</taxon>
        <taxon>Metazoa</taxon>
        <taxon>Ecdysozoa</taxon>
        <taxon>Arthropoda</taxon>
        <taxon>Crustacea</taxon>
        <taxon>Branchiopoda</taxon>
        <taxon>Anostraca</taxon>
        <taxon>Artemiidae</taxon>
        <taxon>Artemia</taxon>
    </lineage>
</organism>
<dbReference type="PANTHER" id="PTHR11480">
    <property type="entry name" value="SAPOSIN-RELATED"/>
    <property type="match status" value="1"/>
</dbReference>
<keyword evidence="6" id="KW-0325">Glycoprotein</keyword>
<dbReference type="Pfam" id="PF03489">
    <property type="entry name" value="SapB_2"/>
    <property type="match status" value="2"/>
</dbReference>
<proteinExistence type="predicted"/>
<comment type="caution">
    <text evidence="8">The sequence shown here is derived from an EMBL/GenBank/DDBJ whole genome shotgun (WGS) entry which is preliminary data.</text>
</comment>
<feature type="domain" description="Saposin B-type" evidence="7">
    <location>
        <begin position="1"/>
        <end position="64"/>
    </location>
</feature>
<evidence type="ECO:0000256" key="6">
    <source>
        <dbReference type="ARBA" id="ARBA00023180"/>
    </source>
</evidence>
<evidence type="ECO:0000256" key="1">
    <source>
        <dbReference type="ARBA" id="ARBA00004613"/>
    </source>
</evidence>
<keyword evidence="5" id="KW-1015">Disulfide bond</keyword>
<keyword evidence="4" id="KW-0677">Repeat</keyword>
<keyword evidence="9" id="KW-1185">Reference proteome</keyword>
<dbReference type="InterPro" id="IPR007856">
    <property type="entry name" value="SapB_1"/>
</dbReference>
<sequence>MKPWTTQEDIIKAVRNACYVLPRTVELQCMSFFDLYGEQLIDLLIKQMAPQEVCTALHVCLLMGEDDKSFHMNRCEICEIAVQYFDTLLEDDSVEENIDQILEKVCRIIPAKNRPQCQAVIDTYGPYIASLIGQLASAHEVCEAIDLCQKPGLVHMYGGEQCKLGAPYWCISEQHAKACGGSSTYYHRLVVEYDLAKKAKKLNKKTNPRRDVLILKCVPQKNAKKQKRDTLPDGFEEAQDLDIVDVPEHTQRVPPPILGAHVIQNGHLVDNQLLVLPGTPLQMEIFLDSNSTNMYGIMVSYMDVTDRKAKEETIIFNGYV</sequence>
<dbReference type="InterPro" id="IPR011001">
    <property type="entry name" value="Saposin-like"/>
</dbReference>
<dbReference type="InterPro" id="IPR008138">
    <property type="entry name" value="SapB_2"/>
</dbReference>
<feature type="domain" description="Saposin B-type" evidence="7">
    <location>
        <begin position="71"/>
        <end position="152"/>
    </location>
</feature>
<dbReference type="SMART" id="SM00741">
    <property type="entry name" value="SapB"/>
    <property type="match status" value="2"/>
</dbReference>
<dbReference type="PROSITE" id="PS50015">
    <property type="entry name" value="SAP_B"/>
    <property type="match status" value="2"/>
</dbReference>
<gene>
    <name evidence="8" type="ORF">QYM36_017722</name>
</gene>
<dbReference type="InterPro" id="IPR051428">
    <property type="entry name" value="Sphingo_Act-Surfact_Prot"/>
</dbReference>
<dbReference type="Pfam" id="PF02199">
    <property type="entry name" value="SapA"/>
    <property type="match status" value="1"/>
</dbReference>
<dbReference type="SUPFAM" id="SSF47862">
    <property type="entry name" value="Saposin"/>
    <property type="match status" value="2"/>
</dbReference>
<comment type="subcellular location">
    <subcellularLocation>
        <location evidence="1">Secreted</location>
    </subcellularLocation>
</comment>
<dbReference type="Proteomes" id="UP001187531">
    <property type="component" value="Unassembled WGS sequence"/>
</dbReference>
<dbReference type="AlphaFoldDB" id="A0AA88HBE1"/>
<evidence type="ECO:0000313" key="9">
    <source>
        <dbReference type="Proteomes" id="UP001187531"/>
    </source>
</evidence>
<dbReference type="GO" id="GO:0005737">
    <property type="term" value="C:cytoplasm"/>
    <property type="evidence" value="ECO:0007669"/>
    <property type="project" value="UniProtKB-ARBA"/>
</dbReference>